<reference evidence="1 2" key="1">
    <citation type="journal article" date="2023" name="ACS Omega">
        <title>Identification of the Neoaspergillic Acid Biosynthesis Gene Cluster by Establishing an In Vitro CRISPR-Ribonucleoprotein Genetic System in Aspergillus melleus.</title>
        <authorList>
            <person name="Yuan B."/>
            <person name="Grau M.F."/>
            <person name="Murata R.M."/>
            <person name="Torok T."/>
            <person name="Venkateswaran K."/>
            <person name="Stajich J.E."/>
            <person name="Wang C.C.C."/>
        </authorList>
    </citation>
    <scope>NUCLEOTIDE SEQUENCE [LARGE SCALE GENOMIC DNA]</scope>
    <source>
        <strain evidence="1 2">IMV 1140</strain>
    </source>
</reference>
<evidence type="ECO:0000313" key="1">
    <source>
        <dbReference type="EMBL" id="KAK1138619.1"/>
    </source>
</evidence>
<protein>
    <submittedName>
        <fullName evidence="1">Uncharacterized protein</fullName>
    </submittedName>
</protein>
<organism evidence="1 2">
    <name type="scientific">Aspergillus melleus</name>
    <dbReference type="NCBI Taxonomy" id="138277"/>
    <lineage>
        <taxon>Eukaryota</taxon>
        <taxon>Fungi</taxon>
        <taxon>Dikarya</taxon>
        <taxon>Ascomycota</taxon>
        <taxon>Pezizomycotina</taxon>
        <taxon>Eurotiomycetes</taxon>
        <taxon>Eurotiomycetidae</taxon>
        <taxon>Eurotiales</taxon>
        <taxon>Aspergillaceae</taxon>
        <taxon>Aspergillus</taxon>
        <taxon>Aspergillus subgen. Circumdati</taxon>
    </lineage>
</organism>
<comment type="caution">
    <text evidence="1">The sequence shown here is derived from an EMBL/GenBank/DDBJ whole genome shotgun (WGS) entry which is preliminary data.</text>
</comment>
<dbReference type="EMBL" id="JAOPJF010000138">
    <property type="protein sequence ID" value="KAK1138619.1"/>
    <property type="molecule type" value="Genomic_DNA"/>
</dbReference>
<evidence type="ECO:0000313" key="2">
    <source>
        <dbReference type="Proteomes" id="UP001177260"/>
    </source>
</evidence>
<name>A0ACC3AM75_9EURO</name>
<keyword evidence="2" id="KW-1185">Reference proteome</keyword>
<dbReference type="Proteomes" id="UP001177260">
    <property type="component" value="Unassembled WGS sequence"/>
</dbReference>
<gene>
    <name evidence="1" type="ORF">N8T08_002149</name>
</gene>
<accession>A0ACC3AM75</accession>
<proteinExistence type="predicted"/>
<sequence>MEEDILIVGAGIFGVSTAYHLALNTANPARITLLDRADPPSSTAASTDINKIIRADYSNPLYMDLGFEAISAWKTLPLFRDAGVYHQSGWIAMDEKDSDVPTRIRQNFRNSGREDVIEDLTEEEVRQRWSVLGRTDCSPFGSFYYNPSAGWADAGQALQVMVKEAVKLGVGYQVGQARRIVLGNGRVEGVQTESGRVYKADKVLLATGAWTSQLMSSVEDELGLAEAQRVESQVSATGVSVAHFQLSESEKEVYNHLPVFVYGGLGEVIPPTESGVLKFTFSTSFKNTIQTPSGHRISVPSSQSQWEVPKKLQEYLIPQIRARLPQLVDNGRRPDYYRICWDSISSDQHPRITGHPDPNLANLYLAVGGSFHSYKFLPTIGKYVANVLNGAGNGPQKDEAWAWKQSQENERGVHESLVPKNELADFA</sequence>